<evidence type="ECO:0000259" key="6">
    <source>
        <dbReference type="Pfam" id="PF25508"/>
    </source>
</evidence>
<gene>
    <name evidence="7" type="ORF">WUBG_08338</name>
</gene>
<feature type="non-terminal residue" evidence="7">
    <location>
        <position position="280"/>
    </location>
</feature>
<dbReference type="PANTHER" id="PTHR13800:SF1">
    <property type="entry name" value="TRANSIENT RECEPTOR POTENTIAL CATION CHANNEL TRPM"/>
    <property type="match status" value="1"/>
</dbReference>
<dbReference type="PANTHER" id="PTHR13800">
    <property type="entry name" value="TRANSIENT RECEPTOR POTENTIAL CATION CHANNEL, SUBFAMILY M, MEMBER 6"/>
    <property type="match status" value="1"/>
</dbReference>
<dbReference type="InterPro" id="IPR057366">
    <property type="entry name" value="TRPM-like"/>
</dbReference>
<evidence type="ECO:0000256" key="2">
    <source>
        <dbReference type="ARBA" id="ARBA00022692"/>
    </source>
</evidence>
<accession>J9EF04</accession>
<evidence type="ECO:0000313" key="7">
    <source>
        <dbReference type="EMBL" id="EJW80753.1"/>
    </source>
</evidence>
<name>J9EF04_WUCBA</name>
<dbReference type="AlphaFoldDB" id="J9EF04"/>
<dbReference type="GO" id="GO:0005886">
    <property type="term" value="C:plasma membrane"/>
    <property type="evidence" value="ECO:0007669"/>
    <property type="project" value="TreeGrafter"/>
</dbReference>
<dbReference type="GO" id="GO:0030001">
    <property type="term" value="P:metal ion transport"/>
    <property type="evidence" value="ECO:0007669"/>
    <property type="project" value="TreeGrafter"/>
</dbReference>
<sequence length="280" mass="32332">MRKRLRRENKEVILILADDDFQFPFNDLMLWAVLSRRQEMARCMWMYGEEAMAKALAAIRLYKSMSKEAADEYIEVEVSNELREFAEEFKRESLSLLNHCHLQDDSGTLRLLTAELPNWGNHTCLSLAVIANHRRFLAHPCCQILLADLWHGGLGIKSYSNLKVILALAFPPSILLLDVKARISNRRMDSFTRHSFVIEGNEFNNEKEDDDHSENSASSSFHASEHLKIRRKTKYKTSTFSQRMTNFFETANLIEETLRVKSGVIDSRKSVGTSLQEVEE</sequence>
<evidence type="ECO:0000256" key="4">
    <source>
        <dbReference type="ARBA" id="ARBA00023136"/>
    </source>
</evidence>
<dbReference type="InterPro" id="IPR050927">
    <property type="entry name" value="TRPM"/>
</dbReference>
<evidence type="ECO:0000256" key="3">
    <source>
        <dbReference type="ARBA" id="ARBA00022989"/>
    </source>
</evidence>
<keyword evidence="3" id="KW-1133">Transmembrane helix</keyword>
<protein>
    <recommendedName>
        <fullName evidence="6">TRPM-like domain-containing protein</fullName>
    </recommendedName>
</protein>
<dbReference type="Proteomes" id="UP000004810">
    <property type="component" value="Unassembled WGS sequence"/>
</dbReference>
<evidence type="ECO:0000256" key="1">
    <source>
        <dbReference type="ARBA" id="ARBA00004141"/>
    </source>
</evidence>
<comment type="caution">
    <text evidence="7">The sequence shown here is derived from an EMBL/GenBank/DDBJ whole genome shotgun (WGS) entry which is preliminary data.</text>
</comment>
<proteinExistence type="predicted"/>
<dbReference type="GO" id="GO:0005261">
    <property type="term" value="F:monoatomic cation channel activity"/>
    <property type="evidence" value="ECO:0007669"/>
    <property type="project" value="TreeGrafter"/>
</dbReference>
<feature type="region of interest" description="Disordered" evidence="5">
    <location>
        <begin position="205"/>
        <end position="225"/>
    </location>
</feature>
<keyword evidence="4" id="KW-0472">Membrane</keyword>
<keyword evidence="2" id="KW-0812">Transmembrane</keyword>
<reference evidence="8" key="1">
    <citation type="submission" date="2012-08" db="EMBL/GenBank/DDBJ databases">
        <title>The Genome Sequence of Wuchereria bancrofti.</title>
        <authorList>
            <person name="Nutman T.B."/>
            <person name="Fink D.L."/>
            <person name="Russ C."/>
            <person name="Young S."/>
            <person name="Zeng Q."/>
            <person name="Koehrsen M."/>
            <person name="Alvarado L."/>
            <person name="Berlin A."/>
            <person name="Chapman S.B."/>
            <person name="Chen Z."/>
            <person name="Freedman E."/>
            <person name="Gellesch M."/>
            <person name="Goldberg J."/>
            <person name="Griggs A."/>
            <person name="Gujja S."/>
            <person name="Heilman E.R."/>
            <person name="Heiman D."/>
            <person name="Hepburn T."/>
            <person name="Howarth C."/>
            <person name="Jen D."/>
            <person name="Larson L."/>
            <person name="Lewis B."/>
            <person name="Mehta T."/>
            <person name="Park D."/>
            <person name="Pearson M."/>
            <person name="Roberts A."/>
            <person name="Saif S."/>
            <person name="Shea T."/>
            <person name="Shenoy N."/>
            <person name="Sisk P."/>
            <person name="Stolte C."/>
            <person name="Sykes S."/>
            <person name="Walk T."/>
            <person name="White J."/>
            <person name="Yandava C."/>
            <person name="Haas B."/>
            <person name="Henn M.R."/>
            <person name="Nusbaum C."/>
            <person name="Birren B."/>
        </authorList>
    </citation>
    <scope>NUCLEOTIDE SEQUENCE [LARGE SCALE GENOMIC DNA]</scope>
    <source>
        <strain evidence="8">NA</strain>
    </source>
</reference>
<evidence type="ECO:0000313" key="8">
    <source>
        <dbReference type="Proteomes" id="UP000004810"/>
    </source>
</evidence>
<dbReference type="Pfam" id="PF25508">
    <property type="entry name" value="TRPM2"/>
    <property type="match status" value="1"/>
</dbReference>
<evidence type="ECO:0000256" key="5">
    <source>
        <dbReference type="SAM" id="MobiDB-lite"/>
    </source>
</evidence>
<dbReference type="EMBL" id="ADBV01004220">
    <property type="protein sequence ID" value="EJW80753.1"/>
    <property type="molecule type" value="Genomic_DNA"/>
</dbReference>
<organism evidence="7 8">
    <name type="scientific">Wuchereria bancrofti</name>
    <dbReference type="NCBI Taxonomy" id="6293"/>
    <lineage>
        <taxon>Eukaryota</taxon>
        <taxon>Metazoa</taxon>
        <taxon>Ecdysozoa</taxon>
        <taxon>Nematoda</taxon>
        <taxon>Chromadorea</taxon>
        <taxon>Rhabditida</taxon>
        <taxon>Spirurina</taxon>
        <taxon>Spiruromorpha</taxon>
        <taxon>Filarioidea</taxon>
        <taxon>Onchocercidae</taxon>
        <taxon>Wuchereria</taxon>
    </lineage>
</organism>
<feature type="domain" description="TRPM-like" evidence="6">
    <location>
        <begin position="22"/>
        <end position="139"/>
    </location>
</feature>
<comment type="subcellular location">
    <subcellularLocation>
        <location evidence="1">Membrane</location>
        <topology evidence="1">Multi-pass membrane protein</topology>
    </subcellularLocation>
</comment>